<gene>
    <name evidence="1" type="ORF">ADM90_12585</name>
</gene>
<keyword evidence="2" id="KW-1185">Reference proteome</keyword>
<dbReference type="Proteomes" id="UP000037977">
    <property type="component" value="Unassembled WGS sequence"/>
</dbReference>
<accession>A0A0N1J059</accession>
<protein>
    <submittedName>
        <fullName evidence="1">NAD synthetase</fullName>
    </submittedName>
</protein>
<dbReference type="AlphaFoldDB" id="A0A0N1J059"/>
<reference evidence="1 2" key="1">
    <citation type="submission" date="2015-07" db="EMBL/GenBank/DDBJ databases">
        <title>Genome sequencing project for genomic taxonomy and phylogenomics of Bacillus-like bacteria.</title>
        <authorList>
            <person name="Liu B."/>
            <person name="Wang J."/>
            <person name="Zhu Y."/>
            <person name="Liu G."/>
            <person name="Chen Q."/>
            <person name="Chen Z."/>
            <person name="Che J."/>
            <person name="Ge C."/>
            <person name="Shi H."/>
            <person name="Pan Z."/>
            <person name="Liu X."/>
        </authorList>
    </citation>
    <scope>NUCLEOTIDE SEQUENCE [LARGE SCALE GENOMIC DNA]</scope>
    <source>
        <strain evidence="1 2">DSM 54</strain>
    </source>
</reference>
<comment type="caution">
    <text evidence="1">The sequence shown here is derived from an EMBL/GenBank/DDBJ whole genome shotgun (WGS) entry which is preliminary data.</text>
</comment>
<evidence type="ECO:0000313" key="2">
    <source>
        <dbReference type="Proteomes" id="UP000037977"/>
    </source>
</evidence>
<dbReference type="RefSeq" id="WP_053995345.1">
    <property type="nucleotide sequence ID" value="NZ_CP065643.1"/>
</dbReference>
<dbReference type="OrthoDB" id="2736484at2"/>
<dbReference type="PATRIC" id="fig|33935.3.peg.3363"/>
<dbReference type="EMBL" id="LGCI01000008">
    <property type="protein sequence ID" value="KOY81754.1"/>
    <property type="molecule type" value="Genomic_DNA"/>
</dbReference>
<evidence type="ECO:0000313" key="1">
    <source>
        <dbReference type="EMBL" id="KOY81754.1"/>
    </source>
</evidence>
<sequence>MRTSRIDATTSSVFRQENQYLHAGDISHNFGQNQQQPFKNNLQKNKKKKYSAIVTSKPQQSTRHIAFAPTESNNNLRIRHELNEAALKLSHISNQKKRLDSYQSSI</sequence>
<organism evidence="1 2">
    <name type="scientific">Lysinibacillus macroides</name>
    <dbReference type="NCBI Taxonomy" id="33935"/>
    <lineage>
        <taxon>Bacteria</taxon>
        <taxon>Bacillati</taxon>
        <taxon>Bacillota</taxon>
        <taxon>Bacilli</taxon>
        <taxon>Bacillales</taxon>
        <taxon>Bacillaceae</taxon>
        <taxon>Lysinibacillus</taxon>
    </lineage>
</organism>
<proteinExistence type="predicted"/>
<dbReference type="STRING" id="33935.ADM90_12585"/>
<name>A0A0N1J059_9BACI</name>